<dbReference type="AlphaFoldDB" id="A0A2R4CAJ0"/>
<dbReference type="OrthoDB" id="9962696at2"/>
<dbReference type="KEGG" id="masz:C9I28_13620"/>
<evidence type="ECO:0000313" key="2">
    <source>
        <dbReference type="EMBL" id="AVR96613.1"/>
    </source>
</evidence>
<evidence type="ECO:0000256" key="1">
    <source>
        <dbReference type="SAM" id="MobiDB-lite"/>
    </source>
</evidence>
<reference evidence="2 3" key="1">
    <citation type="submission" date="2018-03" db="EMBL/GenBank/DDBJ databases">
        <title>Massilia armeniaca sp. nov., isolated from desert soil.</title>
        <authorList>
            <person name="Huang H."/>
            <person name="Ren M."/>
        </authorList>
    </citation>
    <scope>NUCLEOTIDE SEQUENCE [LARGE SCALE GENOMIC DNA]</scope>
    <source>
        <strain evidence="2 3">ZMN-3</strain>
    </source>
</reference>
<sequence>MPADPLAPCPSTPPERRADGRLARVVHIGAAMIPAYGKLRAARFMSARGVPPCLLVPLLRLGDRRRTAGAARAWATLPWHPSRRQRALPPRGAAVTRADGASGAAAAPARPVY</sequence>
<dbReference type="EMBL" id="CP028324">
    <property type="protein sequence ID" value="AVR96613.1"/>
    <property type="molecule type" value="Genomic_DNA"/>
</dbReference>
<feature type="compositionally biased region" description="Low complexity" evidence="1">
    <location>
        <begin position="93"/>
        <end position="113"/>
    </location>
</feature>
<dbReference type="Proteomes" id="UP000240505">
    <property type="component" value="Chromosome"/>
</dbReference>
<keyword evidence="3" id="KW-1185">Reference proteome</keyword>
<proteinExistence type="predicted"/>
<evidence type="ECO:0000313" key="3">
    <source>
        <dbReference type="Proteomes" id="UP000240505"/>
    </source>
</evidence>
<organism evidence="2 3">
    <name type="scientific">Pseudoduganella armeniaca</name>
    <dbReference type="NCBI Taxonomy" id="2072590"/>
    <lineage>
        <taxon>Bacteria</taxon>
        <taxon>Pseudomonadati</taxon>
        <taxon>Pseudomonadota</taxon>
        <taxon>Betaproteobacteria</taxon>
        <taxon>Burkholderiales</taxon>
        <taxon>Oxalobacteraceae</taxon>
        <taxon>Telluria group</taxon>
        <taxon>Pseudoduganella</taxon>
    </lineage>
</organism>
<gene>
    <name evidence="2" type="ORF">C9I28_13620</name>
</gene>
<feature type="region of interest" description="Disordered" evidence="1">
    <location>
        <begin position="82"/>
        <end position="113"/>
    </location>
</feature>
<accession>A0A2R4CAJ0</accession>
<protein>
    <submittedName>
        <fullName evidence="2">Uncharacterized protein</fullName>
    </submittedName>
</protein>
<name>A0A2R4CAJ0_9BURK</name>